<organism evidence="4 5">
    <name type="scientific">Niallia endozanthoxylica</name>
    <dbReference type="NCBI Taxonomy" id="2036016"/>
    <lineage>
        <taxon>Bacteria</taxon>
        <taxon>Bacillati</taxon>
        <taxon>Bacillota</taxon>
        <taxon>Bacilli</taxon>
        <taxon>Bacillales</taxon>
        <taxon>Bacillaceae</taxon>
        <taxon>Niallia</taxon>
    </lineage>
</organism>
<dbReference type="RefSeq" id="WP_150442945.1">
    <property type="nucleotide sequence ID" value="NZ_VYKL01000066.1"/>
</dbReference>
<dbReference type="Gene3D" id="3.30.365.10">
    <property type="entry name" value="Aldehyde oxidase/xanthine dehydrogenase, molybdopterin binding domain"/>
    <property type="match status" value="4"/>
</dbReference>
<evidence type="ECO:0000256" key="2">
    <source>
        <dbReference type="ARBA" id="ARBA00023002"/>
    </source>
</evidence>
<dbReference type="Proteomes" id="UP000326671">
    <property type="component" value="Unassembled WGS sequence"/>
</dbReference>
<evidence type="ECO:0000313" key="4">
    <source>
        <dbReference type="EMBL" id="KAA9011865.1"/>
    </source>
</evidence>
<feature type="domain" description="Aldehyde oxidase/xanthine dehydrogenase a/b hammerhead" evidence="3">
    <location>
        <begin position="18"/>
        <end position="122"/>
    </location>
</feature>
<evidence type="ECO:0000313" key="5">
    <source>
        <dbReference type="Proteomes" id="UP000326671"/>
    </source>
</evidence>
<dbReference type="Pfam" id="PF01315">
    <property type="entry name" value="Ald_Xan_dh_C"/>
    <property type="match status" value="1"/>
</dbReference>
<dbReference type="InterPro" id="IPR016208">
    <property type="entry name" value="Ald_Oxase/xanthine_DH-like"/>
</dbReference>
<keyword evidence="2" id="KW-0560">Oxidoreductase</keyword>
<dbReference type="OrthoDB" id="9759099at2"/>
<dbReference type="InterPro" id="IPR000674">
    <property type="entry name" value="Ald_Oxase/Xan_DH_a/b"/>
</dbReference>
<dbReference type="InterPro" id="IPR037165">
    <property type="entry name" value="AldOxase/xan_DH_Mopterin-bd_sf"/>
</dbReference>
<dbReference type="PANTHER" id="PTHR11908:SF132">
    <property type="entry name" value="ALDEHYDE OXIDASE 1-RELATED"/>
    <property type="match status" value="1"/>
</dbReference>
<keyword evidence="5" id="KW-1185">Reference proteome</keyword>
<dbReference type="InterPro" id="IPR046867">
    <property type="entry name" value="AldOxase/xan_DH_MoCoBD2"/>
</dbReference>
<dbReference type="SMART" id="SM01008">
    <property type="entry name" value="Ald_Xan_dh_C"/>
    <property type="match status" value="1"/>
</dbReference>
<dbReference type="SUPFAM" id="SSF56003">
    <property type="entry name" value="Molybdenum cofactor-binding domain"/>
    <property type="match status" value="1"/>
</dbReference>
<comment type="caution">
    <text evidence="4">The sequence shown here is derived from an EMBL/GenBank/DDBJ whole genome shotgun (WGS) entry which is preliminary data.</text>
</comment>
<protein>
    <submittedName>
        <fullName evidence="4">Xanthine dehydrogenase family protein molybdopterin-binding subunit</fullName>
    </submittedName>
</protein>
<dbReference type="Pfam" id="PF02738">
    <property type="entry name" value="MoCoBD_1"/>
    <property type="match status" value="1"/>
</dbReference>
<accession>A0A5J5GUK8</accession>
<dbReference type="Gene3D" id="3.90.1170.50">
    <property type="entry name" value="Aldehyde oxidase/xanthine dehydrogenase, a/b hammerhead"/>
    <property type="match status" value="1"/>
</dbReference>
<gene>
    <name evidence="4" type="ORF">F4V44_26325</name>
</gene>
<dbReference type="InterPro" id="IPR036856">
    <property type="entry name" value="Ald_Oxase/Xan_DH_a/b_sf"/>
</dbReference>
<dbReference type="EMBL" id="VYKL01000066">
    <property type="protein sequence ID" value="KAA9011865.1"/>
    <property type="molecule type" value="Genomic_DNA"/>
</dbReference>
<sequence length="773" mass="84390">MNIIGKSVIRKDAFEKVTGRAKYTADELAGPSLHVKMVTSPYGHAKMVSIDVTEAKIVPGVRAILLGSHDLPLTGEEIRDRPPLAVEKVRYHGEPVALVVADTPVLAQKAADLIKVQYELLPVVNSPTEAIKPDAPLLHKNLAAYEKIGTAYPVPHSNISNVTKIRKGSMEKGWAISDRVVEGTYSFSPSDHAAMETRSATAEIDSEGYIHITTSSQAPFMVKRLLSTYFKLDIGKIVVETPFVGGAYGGKAPIQWEILAYLASRACGGRRVKLVYTREEDLLTAPCHVGLEAKVKLGCTAGGMIKAAEILYLFDGGAYSDKAIDVSRAGGVDCTGPYNIENVWCDSLCVYTNHPYGSPFRGFGHSEVLFAFERTMDMLADKLGMDRLELRKKNAILPGHRTPTQVLLNKSNVGNLPACIERLKEMIHWSQGQMQEIDERRVRVKGIACSWKTSTIDPNSSSGVILTFNSDGSVNLMSGVVEIGGATKTVLAQMLAQRLKMGIDKVHVKMKVHTQSTPEHWKTVASRGTFMAGRAVLEAADDVIRQIKAIAACVLRVSHEDLEVAYSRVFLRDEPKIGLELKDVVYGYKYPNGNSIGGQIIGHGNYILRRMTSLDSETGAGQPGPEWTVAAHGVEVEYDKWDYTYQLKQAVTVVDIGVVLNHMAARGQVMGAMSMGLAFAGRETFVFDELGRVLNPQLRTYRPIHYGENPQYLVDFVTTPQIDGPYGARGVGEHGLLGMPAALANCLSIASGVMLNELPLTPELIWRSKGSKV</sequence>
<reference evidence="4 5" key="1">
    <citation type="submission" date="2019-09" db="EMBL/GenBank/DDBJ databases">
        <title>Whole genome sequences of isolates from the Mars Exploration Rovers.</title>
        <authorList>
            <person name="Seuylemezian A."/>
            <person name="Vaishampayan P."/>
        </authorList>
    </citation>
    <scope>NUCLEOTIDE SEQUENCE [LARGE SCALE GENOMIC DNA]</scope>
    <source>
        <strain evidence="4 5">MER_TA_151</strain>
    </source>
</reference>
<dbReference type="PANTHER" id="PTHR11908">
    <property type="entry name" value="XANTHINE DEHYDROGENASE"/>
    <property type="match status" value="1"/>
</dbReference>
<dbReference type="InterPro" id="IPR008274">
    <property type="entry name" value="AldOxase/xan_DH_MoCoBD1"/>
</dbReference>
<dbReference type="GO" id="GO:0016491">
    <property type="term" value="F:oxidoreductase activity"/>
    <property type="evidence" value="ECO:0007669"/>
    <property type="project" value="UniProtKB-KW"/>
</dbReference>
<dbReference type="SUPFAM" id="SSF54665">
    <property type="entry name" value="CO dehydrogenase molybdoprotein N-domain-like"/>
    <property type="match status" value="1"/>
</dbReference>
<dbReference type="GO" id="GO:0005506">
    <property type="term" value="F:iron ion binding"/>
    <property type="evidence" value="ECO:0007669"/>
    <property type="project" value="InterPro"/>
</dbReference>
<evidence type="ECO:0000256" key="1">
    <source>
        <dbReference type="ARBA" id="ARBA00022505"/>
    </source>
</evidence>
<dbReference type="Pfam" id="PF20256">
    <property type="entry name" value="MoCoBD_2"/>
    <property type="match status" value="1"/>
</dbReference>
<keyword evidence="1" id="KW-0500">Molybdenum</keyword>
<dbReference type="AlphaFoldDB" id="A0A5J5GUK8"/>
<proteinExistence type="predicted"/>
<evidence type="ECO:0000259" key="3">
    <source>
        <dbReference type="SMART" id="SM01008"/>
    </source>
</evidence>
<name>A0A5J5GUK8_9BACI</name>